<dbReference type="EMBL" id="CACRSM010000002">
    <property type="protein sequence ID" value="VYS93388.1"/>
    <property type="molecule type" value="Genomic_DNA"/>
</dbReference>
<protein>
    <submittedName>
        <fullName evidence="2">Uncharacterized protein</fullName>
    </submittedName>
</protein>
<gene>
    <name evidence="2" type="ORF">AOLFYP35_00889</name>
</gene>
<accession>A0A6N2SLG3</accession>
<proteinExistence type="predicted"/>
<evidence type="ECO:0000313" key="2">
    <source>
        <dbReference type="EMBL" id="VYS93388.1"/>
    </source>
</evidence>
<feature type="transmembrane region" description="Helical" evidence="1">
    <location>
        <begin position="63"/>
        <end position="86"/>
    </location>
</feature>
<dbReference type="AlphaFoldDB" id="A0A6N2SLG3"/>
<reference evidence="2" key="1">
    <citation type="submission" date="2019-11" db="EMBL/GenBank/DDBJ databases">
        <authorList>
            <person name="Feng L."/>
        </authorList>
    </citation>
    <scope>NUCLEOTIDE SEQUENCE</scope>
    <source>
        <strain evidence="2">AodontolyticusLFYP35</strain>
    </source>
</reference>
<keyword evidence="1" id="KW-1133">Transmembrane helix</keyword>
<evidence type="ECO:0000256" key="1">
    <source>
        <dbReference type="SAM" id="Phobius"/>
    </source>
</evidence>
<feature type="transmembrane region" description="Helical" evidence="1">
    <location>
        <begin position="107"/>
        <end position="128"/>
    </location>
</feature>
<keyword evidence="1" id="KW-0472">Membrane</keyword>
<keyword evidence="1" id="KW-0812">Transmembrane</keyword>
<name>A0A6N2SLG3_9ACTO</name>
<organism evidence="2">
    <name type="scientific">Schaalia odontolytica</name>
    <dbReference type="NCBI Taxonomy" id="1660"/>
    <lineage>
        <taxon>Bacteria</taxon>
        <taxon>Bacillati</taxon>
        <taxon>Actinomycetota</taxon>
        <taxon>Actinomycetes</taxon>
        <taxon>Actinomycetales</taxon>
        <taxon>Actinomycetaceae</taxon>
        <taxon>Schaalia</taxon>
    </lineage>
</organism>
<feature type="transmembrane region" description="Helical" evidence="1">
    <location>
        <begin position="23"/>
        <end position="43"/>
    </location>
</feature>
<sequence>MPGNPYADMQPAPQVAAPPGQGLGVASICLGIIGLILCASGLFSGVYPAFSAKDSVEQALAPFSFIAISGTIYISGAIMNVIGLILGSNGRKRVQDPRHERMYKVGVWMNAAPMIVFLVAEITAILWLMGGLIYPGRLCPIALDK</sequence>